<keyword evidence="9" id="KW-0963">Cytoplasm</keyword>
<evidence type="ECO:0000256" key="7">
    <source>
        <dbReference type="ARBA" id="ARBA00022807"/>
    </source>
</evidence>
<evidence type="ECO:0000256" key="9">
    <source>
        <dbReference type="RuleBase" id="RU367104"/>
    </source>
</evidence>
<organism evidence="12 13">
    <name type="scientific">Debaryomyces fabryi</name>
    <dbReference type="NCBI Taxonomy" id="58627"/>
    <lineage>
        <taxon>Eukaryota</taxon>
        <taxon>Fungi</taxon>
        <taxon>Dikarya</taxon>
        <taxon>Ascomycota</taxon>
        <taxon>Saccharomycotina</taxon>
        <taxon>Pichiomycetes</taxon>
        <taxon>Debaryomycetaceae</taxon>
        <taxon>Debaryomyces</taxon>
    </lineage>
</organism>
<comment type="subcellular location">
    <subcellularLocation>
        <location evidence="9">Cytoplasm</location>
    </subcellularLocation>
</comment>
<dbReference type="Pfam" id="PF21403">
    <property type="entry name" value="OTU1_UBXL"/>
    <property type="match status" value="1"/>
</dbReference>
<dbReference type="Proteomes" id="UP000054251">
    <property type="component" value="Unassembled WGS sequence"/>
</dbReference>
<keyword evidence="8" id="KW-0862">Zinc</keyword>
<dbReference type="SUPFAM" id="SSF54001">
    <property type="entry name" value="Cysteine proteinases"/>
    <property type="match status" value="1"/>
</dbReference>
<dbReference type="GeneID" id="26840413"/>
<evidence type="ECO:0000256" key="6">
    <source>
        <dbReference type="ARBA" id="ARBA00022801"/>
    </source>
</evidence>
<dbReference type="GO" id="GO:0005634">
    <property type="term" value="C:nucleus"/>
    <property type="evidence" value="ECO:0007669"/>
    <property type="project" value="TreeGrafter"/>
</dbReference>
<keyword evidence="4" id="KW-0863">Zinc-finger</keyword>
<sequence>MRIKIKSRAGSSVISCTSDQVPLNELVKEIKTALKDSISGDAVLSLKNGFPPNPIDMSRLETPIKELNIKNGDQLILEDEGESSSNDMKESKLNQASGVQQSKVKSDPNIPSVYIESLDKYLILRNIPDDNSCMFNSISYGLFGYNSFERDGISPPSNLRSIISSTIQDNQDTYSEVVLGRPIDKYCQWILKKDSWGGAIELGILAEWFKIRIDCLDIELGKFIKFENEADKPDKFMVLIYLGIHYDILSLNVNLSTLNQDKQTDTCVWPIDSMTEEFVLDYSLKLCHYLQTQNYSTNTTTFRIRCLDCYKILVGEMGASKHANETGHYNFGEVK</sequence>
<dbReference type="RefSeq" id="XP_015466915.1">
    <property type="nucleotide sequence ID" value="XM_015612233.1"/>
</dbReference>
<evidence type="ECO:0000256" key="10">
    <source>
        <dbReference type="SAM" id="MobiDB-lite"/>
    </source>
</evidence>
<dbReference type="GO" id="GO:0016579">
    <property type="term" value="P:protein deubiquitination"/>
    <property type="evidence" value="ECO:0007669"/>
    <property type="project" value="TreeGrafter"/>
</dbReference>
<dbReference type="PANTHER" id="PTHR13312:SF0">
    <property type="entry name" value="UBIQUITIN THIOESTERASE OTU1"/>
    <property type="match status" value="1"/>
</dbReference>
<name>A0A0V1PX06_9ASCO</name>
<keyword evidence="3" id="KW-0479">Metal-binding</keyword>
<dbReference type="Gene3D" id="3.90.70.80">
    <property type="match status" value="1"/>
</dbReference>
<reference evidence="12 13" key="1">
    <citation type="submission" date="2015-11" db="EMBL/GenBank/DDBJ databases">
        <title>The genome of Debaryomyces fabryi.</title>
        <authorList>
            <person name="Tafer H."/>
            <person name="Lopandic K."/>
        </authorList>
    </citation>
    <scope>NUCLEOTIDE SEQUENCE [LARGE SCALE GENOMIC DNA]</scope>
    <source>
        <strain evidence="12 13">CBS 789</strain>
    </source>
</reference>
<dbReference type="GO" id="GO:0005829">
    <property type="term" value="C:cytosol"/>
    <property type="evidence" value="ECO:0007669"/>
    <property type="project" value="TreeGrafter"/>
</dbReference>
<dbReference type="EC" id="3.4.19.12" evidence="9"/>
<dbReference type="EMBL" id="LMYN01000073">
    <property type="protein sequence ID" value="KSA00813.1"/>
    <property type="molecule type" value="Genomic_DNA"/>
</dbReference>
<dbReference type="CDD" id="cd22745">
    <property type="entry name" value="OTU_OTU1"/>
    <property type="match status" value="1"/>
</dbReference>
<dbReference type="InterPro" id="IPR003323">
    <property type="entry name" value="OTU_dom"/>
</dbReference>
<proteinExistence type="predicted"/>
<comment type="function">
    <text evidence="9">Hydrolase that can remove conjugated ubiquitin from proteins and may therefore play an important regulatory role at the level of protein turnover by preventing degradation.</text>
</comment>
<evidence type="ECO:0000256" key="3">
    <source>
        <dbReference type="ARBA" id="ARBA00022723"/>
    </source>
</evidence>
<dbReference type="AlphaFoldDB" id="A0A0V1PX06"/>
<accession>A0A0V1PX06</accession>
<dbReference type="Pfam" id="PF02338">
    <property type="entry name" value="OTU"/>
    <property type="match status" value="1"/>
</dbReference>
<keyword evidence="6 9" id="KW-0378">Hydrolase</keyword>
<dbReference type="OrthoDB" id="65596at2759"/>
<dbReference type="GO" id="GO:0004843">
    <property type="term" value="F:cysteine-type deubiquitinase activity"/>
    <property type="evidence" value="ECO:0007669"/>
    <property type="project" value="UniProtKB-UniRule"/>
</dbReference>
<evidence type="ECO:0000256" key="8">
    <source>
        <dbReference type="ARBA" id="ARBA00022833"/>
    </source>
</evidence>
<comment type="catalytic activity">
    <reaction evidence="1 9">
        <text>Thiol-dependent hydrolysis of ester, thioester, amide, peptide and isopeptide bonds formed by the C-terminal Gly of ubiquitin (a 76-residue protein attached to proteins as an intracellular targeting signal).</text>
        <dbReference type="EC" id="3.4.19.12"/>
    </reaction>
</comment>
<evidence type="ECO:0000256" key="2">
    <source>
        <dbReference type="ARBA" id="ARBA00022670"/>
    </source>
</evidence>
<evidence type="ECO:0000259" key="11">
    <source>
        <dbReference type="PROSITE" id="PS50802"/>
    </source>
</evidence>
<keyword evidence="5 9" id="KW-0833">Ubl conjugation pathway</keyword>
<evidence type="ECO:0000313" key="13">
    <source>
        <dbReference type="Proteomes" id="UP000054251"/>
    </source>
</evidence>
<evidence type="ECO:0000256" key="5">
    <source>
        <dbReference type="ARBA" id="ARBA00022786"/>
    </source>
</evidence>
<dbReference type="PANTHER" id="PTHR13312">
    <property type="entry name" value="HIV-INDUCED PROTEIN-7-LIKE PROTEASE"/>
    <property type="match status" value="1"/>
</dbReference>
<evidence type="ECO:0000256" key="1">
    <source>
        <dbReference type="ARBA" id="ARBA00000707"/>
    </source>
</evidence>
<keyword evidence="13" id="KW-1185">Reference proteome</keyword>
<evidence type="ECO:0000256" key="4">
    <source>
        <dbReference type="ARBA" id="ARBA00022771"/>
    </source>
</evidence>
<protein>
    <recommendedName>
        <fullName evidence="9">Ubiquitin thioesterase OTU</fullName>
        <ecNumber evidence="9">3.4.19.12</ecNumber>
    </recommendedName>
</protein>
<keyword evidence="7 9" id="KW-0788">Thiol protease</keyword>
<dbReference type="GO" id="GO:0036503">
    <property type="term" value="P:ERAD pathway"/>
    <property type="evidence" value="ECO:0007669"/>
    <property type="project" value="TreeGrafter"/>
</dbReference>
<feature type="region of interest" description="Disordered" evidence="10">
    <location>
        <begin position="81"/>
        <end position="105"/>
    </location>
</feature>
<evidence type="ECO:0000313" key="12">
    <source>
        <dbReference type="EMBL" id="KSA00813.1"/>
    </source>
</evidence>
<dbReference type="GO" id="GO:0030968">
    <property type="term" value="P:endoplasmic reticulum unfolded protein response"/>
    <property type="evidence" value="ECO:0007669"/>
    <property type="project" value="TreeGrafter"/>
</dbReference>
<dbReference type="PROSITE" id="PS50802">
    <property type="entry name" value="OTU"/>
    <property type="match status" value="1"/>
</dbReference>
<dbReference type="Gene3D" id="3.10.20.90">
    <property type="entry name" value="Phosphatidylinositol 3-kinase Catalytic Subunit, Chain A, domain 1"/>
    <property type="match status" value="1"/>
</dbReference>
<keyword evidence="2" id="KW-0645">Protease</keyword>
<feature type="compositionally biased region" description="Polar residues" evidence="10">
    <location>
        <begin position="93"/>
        <end position="103"/>
    </location>
</feature>
<dbReference type="InterPro" id="IPR048857">
    <property type="entry name" value="OTU1_Ubl"/>
</dbReference>
<feature type="domain" description="OTU" evidence="11">
    <location>
        <begin position="122"/>
        <end position="252"/>
    </location>
</feature>
<dbReference type="Pfam" id="PF24560">
    <property type="entry name" value="zf-C2H2_OTU1_C"/>
    <property type="match status" value="1"/>
</dbReference>
<comment type="caution">
    <text evidence="12">The sequence shown here is derived from an EMBL/GenBank/DDBJ whole genome shotgun (WGS) entry which is preliminary data.</text>
</comment>
<dbReference type="InterPro" id="IPR057766">
    <property type="entry name" value="Znf-C2H2_OTU1-like_C"/>
</dbReference>
<gene>
    <name evidence="12" type="ORF">AC631_03404</name>
</gene>
<dbReference type="InterPro" id="IPR038765">
    <property type="entry name" value="Papain-like_cys_pep_sf"/>
</dbReference>